<proteinExistence type="predicted"/>
<dbReference type="eggNOG" id="ENOG502SQ5P">
    <property type="taxonomic scope" value="Eukaryota"/>
</dbReference>
<evidence type="ECO:0000256" key="1">
    <source>
        <dbReference type="SAM" id="MobiDB-lite"/>
    </source>
</evidence>
<accession>C8VKE6</accession>
<dbReference type="KEGG" id="ani:ANIA_02673"/>
<reference evidence="3" key="2">
    <citation type="journal article" date="2009" name="Fungal Genet. Biol.">
        <title>The 2008 update of the Aspergillus nidulans genome annotation: a community effort.</title>
        <authorList>
            <person name="Wortman J.R."/>
            <person name="Gilsenan J.M."/>
            <person name="Joardar V."/>
            <person name="Deegan J."/>
            <person name="Clutterbuck J."/>
            <person name="Andersen M.R."/>
            <person name="Archer D."/>
            <person name="Bencina M."/>
            <person name="Braus G."/>
            <person name="Coutinho P."/>
            <person name="von Dohren H."/>
            <person name="Doonan J."/>
            <person name="Driessen A.J."/>
            <person name="Durek P."/>
            <person name="Espeso E."/>
            <person name="Fekete E."/>
            <person name="Flipphi M."/>
            <person name="Estrada C.G."/>
            <person name="Geysens S."/>
            <person name="Goldman G."/>
            <person name="de Groot P.W."/>
            <person name="Hansen K."/>
            <person name="Harris S.D."/>
            <person name="Heinekamp T."/>
            <person name="Helmstaedt K."/>
            <person name="Henrissat B."/>
            <person name="Hofmann G."/>
            <person name="Homan T."/>
            <person name="Horio T."/>
            <person name="Horiuchi H."/>
            <person name="James S."/>
            <person name="Jones M."/>
            <person name="Karaffa L."/>
            <person name="Karanyi Z."/>
            <person name="Kato M."/>
            <person name="Keller N."/>
            <person name="Kelly D.E."/>
            <person name="Kiel J.A."/>
            <person name="Kim J.M."/>
            <person name="van der Klei I.J."/>
            <person name="Klis F.M."/>
            <person name="Kovalchuk A."/>
            <person name="Krasevec N."/>
            <person name="Kubicek C.P."/>
            <person name="Liu B."/>
            <person name="Maccabe A."/>
            <person name="Meyer V."/>
            <person name="Mirabito P."/>
            <person name="Miskei M."/>
            <person name="Mos M."/>
            <person name="Mullins J."/>
            <person name="Nelson D.R."/>
            <person name="Nielsen J."/>
            <person name="Oakley B.R."/>
            <person name="Osmani S.A."/>
            <person name="Pakula T."/>
            <person name="Paszewski A."/>
            <person name="Paulsen I."/>
            <person name="Pilsyk S."/>
            <person name="Pocsi I."/>
            <person name="Punt P.J."/>
            <person name="Ram A.F."/>
            <person name="Ren Q."/>
            <person name="Robellet X."/>
            <person name="Robson G."/>
            <person name="Seiboth B."/>
            <person name="van Solingen P."/>
            <person name="Specht T."/>
            <person name="Sun J."/>
            <person name="Taheri-Talesh N."/>
            <person name="Takeshita N."/>
            <person name="Ussery D."/>
            <person name="vanKuyk P.A."/>
            <person name="Visser H."/>
            <person name="van de Vondervoort P.J."/>
            <person name="de Vries R.P."/>
            <person name="Walton J."/>
            <person name="Xiang X."/>
            <person name="Xiong Y."/>
            <person name="Zeng A.P."/>
            <person name="Brandt B.W."/>
            <person name="Cornell M.J."/>
            <person name="van den Hondel C.A."/>
            <person name="Visser J."/>
            <person name="Oliver S.G."/>
            <person name="Turner G."/>
        </authorList>
    </citation>
    <scope>GENOME REANNOTATION</scope>
    <source>
        <strain evidence="3">FGSC A4 / ATCC 38163 / CBS 112.46 / NRRL 194 / M139</strain>
    </source>
</reference>
<dbReference type="OMA" id="HWIIAYP"/>
<evidence type="ECO:0000313" key="2">
    <source>
        <dbReference type="EMBL" id="CBF84234.1"/>
    </source>
</evidence>
<name>Q5B9V7_EMENI</name>
<evidence type="ECO:0000313" key="3">
    <source>
        <dbReference type="Proteomes" id="UP000000560"/>
    </source>
</evidence>
<dbReference type="HOGENOM" id="CLU_717677_0_0_1"/>
<organism evidence="2 3">
    <name type="scientific">Emericella nidulans (strain FGSC A4 / ATCC 38163 / CBS 112.46 / NRRL 194 / M139)</name>
    <name type="common">Aspergillus nidulans</name>
    <dbReference type="NCBI Taxonomy" id="227321"/>
    <lineage>
        <taxon>Eukaryota</taxon>
        <taxon>Fungi</taxon>
        <taxon>Dikarya</taxon>
        <taxon>Ascomycota</taxon>
        <taxon>Pezizomycotina</taxon>
        <taxon>Eurotiomycetes</taxon>
        <taxon>Eurotiomycetidae</taxon>
        <taxon>Eurotiales</taxon>
        <taxon>Aspergillaceae</taxon>
        <taxon>Aspergillus</taxon>
        <taxon>Aspergillus subgen. Nidulantes</taxon>
    </lineage>
</organism>
<feature type="region of interest" description="Disordered" evidence="1">
    <location>
        <begin position="1"/>
        <end position="22"/>
    </location>
</feature>
<dbReference type="OrthoDB" id="5423818at2759"/>
<keyword evidence="3" id="KW-1185">Reference proteome</keyword>
<sequence>MARTPAQCSPHHLAPDPSATPPRTQLLANIAALLFTETRETSLSFPGTSEVDQKRAEIRGQASLIARDSVQLLLVHWIIAYPVEGQGPRALSPENSNDRSNAAMSSLFKTGSSFPIASGQSYHDFLYIDFNPESSAQLIFARDFFPHLEAGFDTGRLYEQLIFTLREYSSLILQRDHWSPFIHHGSYRCPMGGMARPMGVALACVSAYTGSFGSNYGFVDTLINKERDKLVRNFQSFLGTPENSLAAVHAVCIYQTPGLFGGNFLPVAVKLSRQVEEGLEKQKEASENFAESLRRNIFFANVINILDARAGKLSSAYFEPLDDEAVLTLPLPAPESPTGQKARLTQTLKELLMAEEAGTLDVSTLLPLTRVILASMKIIPTRVVT</sequence>
<protein>
    <submittedName>
        <fullName evidence="2">C6 transcription factor, putative (AFU_orthologue AFUA_5G14230)</fullName>
    </submittedName>
</protein>
<dbReference type="AlphaFoldDB" id="Q5B9V7"/>
<dbReference type="EMBL" id="BN001306">
    <property type="protein sequence ID" value="CBF84234.1"/>
    <property type="molecule type" value="Genomic_DNA"/>
</dbReference>
<dbReference type="RefSeq" id="XP_660277.1">
    <property type="nucleotide sequence ID" value="XM_655185.1"/>
</dbReference>
<gene>
    <name evidence="2" type="ORF">ANIA_02673</name>
</gene>
<dbReference type="Proteomes" id="UP000000560">
    <property type="component" value="Chromosome VI"/>
</dbReference>
<dbReference type="InParanoid" id="Q5B9V7"/>
<reference evidence="3" key="1">
    <citation type="journal article" date="2005" name="Nature">
        <title>Sequencing of Aspergillus nidulans and comparative analysis with A. fumigatus and A. oryzae.</title>
        <authorList>
            <person name="Galagan J.E."/>
            <person name="Calvo S.E."/>
            <person name="Cuomo C."/>
            <person name="Ma L.J."/>
            <person name="Wortman J.R."/>
            <person name="Batzoglou S."/>
            <person name="Lee S.I."/>
            <person name="Basturkmen M."/>
            <person name="Spevak C.C."/>
            <person name="Clutterbuck J."/>
            <person name="Kapitonov V."/>
            <person name="Jurka J."/>
            <person name="Scazzocchio C."/>
            <person name="Farman M."/>
            <person name="Butler J."/>
            <person name="Purcell S."/>
            <person name="Harris S."/>
            <person name="Braus G.H."/>
            <person name="Draht O."/>
            <person name="Busch S."/>
            <person name="D'Enfert C."/>
            <person name="Bouchier C."/>
            <person name="Goldman G.H."/>
            <person name="Bell-Pedersen D."/>
            <person name="Griffiths-Jones S."/>
            <person name="Doonan J.H."/>
            <person name="Yu J."/>
            <person name="Vienken K."/>
            <person name="Pain A."/>
            <person name="Freitag M."/>
            <person name="Selker E.U."/>
            <person name="Archer D.B."/>
            <person name="Penalva M.A."/>
            <person name="Oakley B.R."/>
            <person name="Momany M."/>
            <person name="Tanaka T."/>
            <person name="Kumagai T."/>
            <person name="Asai K."/>
            <person name="Machida M."/>
            <person name="Nierman W.C."/>
            <person name="Denning D.W."/>
            <person name="Caddick M."/>
            <person name="Hynes M."/>
            <person name="Paoletti M."/>
            <person name="Fischer R."/>
            <person name="Miller B."/>
            <person name="Dyer P."/>
            <person name="Sachs M.S."/>
            <person name="Osmani S.A."/>
            <person name="Birren B.W."/>
        </authorList>
    </citation>
    <scope>NUCLEOTIDE SEQUENCE [LARGE SCALE GENOMIC DNA]</scope>
    <source>
        <strain evidence="3">FGSC A4 / ATCC 38163 / CBS 112.46 / NRRL 194 / M139</strain>
    </source>
</reference>
<dbReference type="GeneID" id="2874448"/>
<accession>Q5B9V7</accession>